<dbReference type="SMART" id="SM00155">
    <property type="entry name" value="PLDc"/>
    <property type="match status" value="2"/>
</dbReference>
<evidence type="ECO:0000256" key="5">
    <source>
        <dbReference type="ARBA" id="ARBA00029594"/>
    </source>
</evidence>
<feature type="domain" description="PLD phosphodiesterase" evidence="6">
    <location>
        <begin position="154"/>
        <end position="181"/>
    </location>
</feature>
<dbReference type="SUPFAM" id="SSF56024">
    <property type="entry name" value="Phospholipase D/nuclease"/>
    <property type="match status" value="2"/>
</dbReference>
<dbReference type="InterPro" id="IPR001736">
    <property type="entry name" value="PLipase_D/transphosphatidylase"/>
</dbReference>
<accession>A0ABW3ZI83</accession>
<evidence type="ECO:0000313" key="8">
    <source>
        <dbReference type="Proteomes" id="UP001597135"/>
    </source>
</evidence>
<comment type="function">
    <text evidence="1">Could be a virulence factor.</text>
</comment>
<dbReference type="PANTHER" id="PTHR21248:SF22">
    <property type="entry name" value="PHOSPHOLIPASE D"/>
    <property type="match status" value="1"/>
</dbReference>
<evidence type="ECO:0000256" key="2">
    <source>
        <dbReference type="ARBA" id="ARBA00004613"/>
    </source>
</evidence>
<sequence>MTLTPLITAAEVFPELERLVASAEKEVFLSFRIFDPETKLRDPELRERGLDTWLDLLSWVARRGVTIRLLITDFDPLFASSLHRLSWRSASQVADRVEGDVHVICAPHGQRLGWLWMVPLWMKVREKLNKLRSDDPQRLTPPQRRTLETRPVLRPVSIHQKCAVIDNARCLIGGLDLNERRWDDPDHTGDAEETWHDVSARVDGPFAETLRPHLVDTWNAAVESGASALAGQAQKLDAGPRSQGTSDLRLLRTMSAPSTGPAAFGPKPRYTENEDVMIRLIGEAEDHIYIESQFLRHRPIVTALTEAAERAEDLQLILILPPEPERILFGKDDGWDARHAHALQVQAIDALQDAYGSRVAVISPGQKERADPDFDGDLHGAGPIYVHAKVMLIDDRVGVIGSANLNGRSLRWDTEASVLFRDADTVRALRERLATTWLGPFGADRDVTRAETWRDAAAANKDAPPEERESFVIAYPLERARAFSRYLPILPANMF</sequence>
<proteinExistence type="predicted"/>
<dbReference type="EMBL" id="JBHTMU010000015">
    <property type="protein sequence ID" value="MFD1342829.1"/>
    <property type="molecule type" value="Genomic_DNA"/>
</dbReference>
<evidence type="ECO:0000259" key="6">
    <source>
        <dbReference type="PROSITE" id="PS50035"/>
    </source>
</evidence>
<dbReference type="Gene3D" id="3.30.870.10">
    <property type="entry name" value="Endonuclease Chain A"/>
    <property type="match status" value="2"/>
</dbReference>
<evidence type="ECO:0000256" key="3">
    <source>
        <dbReference type="ARBA" id="ARBA00018392"/>
    </source>
</evidence>
<dbReference type="Pfam" id="PF13091">
    <property type="entry name" value="PLDc_2"/>
    <property type="match status" value="1"/>
</dbReference>
<organism evidence="7 8">
    <name type="scientific">Litorisediminicola beolgyonensis</name>
    <dbReference type="NCBI Taxonomy" id="1173614"/>
    <lineage>
        <taxon>Bacteria</taxon>
        <taxon>Pseudomonadati</taxon>
        <taxon>Pseudomonadota</taxon>
        <taxon>Alphaproteobacteria</taxon>
        <taxon>Rhodobacterales</taxon>
        <taxon>Paracoccaceae</taxon>
        <taxon>Litorisediminicola</taxon>
    </lineage>
</organism>
<dbReference type="Proteomes" id="UP001597135">
    <property type="component" value="Unassembled WGS sequence"/>
</dbReference>
<evidence type="ECO:0000256" key="4">
    <source>
        <dbReference type="ARBA" id="ARBA00022525"/>
    </source>
</evidence>
<reference evidence="8" key="1">
    <citation type="journal article" date="2019" name="Int. J. Syst. Evol. Microbiol.">
        <title>The Global Catalogue of Microorganisms (GCM) 10K type strain sequencing project: providing services to taxonomists for standard genome sequencing and annotation.</title>
        <authorList>
            <consortium name="The Broad Institute Genomics Platform"/>
            <consortium name="The Broad Institute Genome Sequencing Center for Infectious Disease"/>
            <person name="Wu L."/>
            <person name="Ma J."/>
        </authorList>
    </citation>
    <scope>NUCLEOTIDE SEQUENCE [LARGE SCALE GENOMIC DNA]</scope>
    <source>
        <strain evidence="8">CCUG 62953</strain>
    </source>
</reference>
<keyword evidence="8" id="KW-1185">Reference proteome</keyword>
<protein>
    <recommendedName>
        <fullName evidence="3">Phospholipase D</fullName>
    </recommendedName>
    <alternativeName>
        <fullName evidence="5">Choline phosphatase</fullName>
    </alternativeName>
</protein>
<dbReference type="PANTHER" id="PTHR21248">
    <property type="entry name" value="CARDIOLIPIN SYNTHASE"/>
    <property type="match status" value="1"/>
</dbReference>
<dbReference type="RefSeq" id="WP_386803245.1">
    <property type="nucleotide sequence ID" value="NZ_JBHTMU010000015.1"/>
</dbReference>
<comment type="subcellular location">
    <subcellularLocation>
        <location evidence="2">Secreted</location>
    </subcellularLocation>
</comment>
<feature type="domain" description="PLD phosphodiesterase" evidence="6">
    <location>
        <begin position="382"/>
        <end position="409"/>
    </location>
</feature>
<name>A0ABW3ZI83_9RHOB</name>
<dbReference type="CDD" id="cd09105">
    <property type="entry name" value="PLDc_vPLD1_2_like_2"/>
    <property type="match status" value="1"/>
</dbReference>
<evidence type="ECO:0000313" key="7">
    <source>
        <dbReference type="EMBL" id="MFD1342829.1"/>
    </source>
</evidence>
<dbReference type="InterPro" id="IPR025202">
    <property type="entry name" value="PLD-like_dom"/>
</dbReference>
<evidence type="ECO:0000256" key="1">
    <source>
        <dbReference type="ARBA" id="ARBA00003145"/>
    </source>
</evidence>
<keyword evidence="4" id="KW-0964">Secreted</keyword>
<comment type="caution">
    <text evidence="7">The sequence shown here is derived from an EMBL/GenBank/DDBJ whole genome shotgun (WGS) entry which is preliminary data.</text>
</comment>
<dbReference type="PROSITE" id="PS50035">
    <property type="entry name" value="PLD"/>
    <property type="match status" value="2"/>
</dbReference>
<gene>
    <name evidence="7" type="ORF">ACFQ4E_10395</name>
</gene>